<reference evidence="3 4" key="1">
    <citation type="submission" date="2024-04" db="EMBL/GenBank/DDBJ databases">
        <title>Genome assembly C_amara_ONT_v2.</title>
        <authorList>
            <person name="Yant L."/>
            <person name="Moore C."/>
            <person name="Slenker M."/>
        </authorList>
    </citation>
    <scope>NUCLEOTIDE SEQUENCE [LARGE SCALE GENOMIC DNA]</scope>
    <source>
        <tissue evidence="3">Leaf</tissue>
    </source>
</reference>
<dbReference type="PANTHER" id="PTHR31286">
    <property type="entry name" value="GLYCINE-RICH CELL WALL STRUCTURAL PROTEIN 1.8-LIKE"/>
    <property type="match status" value="1"/>
</dbReference>
<feature type="region of interest" description="Disordered" evidence="1">
    <location>
        <begin position="1"/>
        <end position="86"/>
    </location>
</feature>
<dbReference type="InterPro" id="IPR040256">
    <property type="entry name" value="At4g02000-like"/>
</dbReference>
<organism evidence="3 4">
    <name type="scientific">Cardamine amara subsp. amara</name>
    <dbReference type="NCBI Taxonomy" id="228776"/>
    <lineage>
        <taxon>Eukaryota</taxon>
        <taxon>Viridiplantae</taxon>
        <taxon>Streptophyta</taxon>
        <taxon>Embryophyta</taxon>
        <taxon>Tracheophyta</taxon>
        <taxon>Spermatophyta</taxon>
        <taxon>Magnoliopsida</taxon>
        <taxon>eudicotyledons</taxon>
        <taxon>Gunneridae</taxon>
        <taxon>Pentapetalae</taxon>
        <taxon>rosids</taxon>
        <taxon>malvids</taxon>
        <taxon>Brassicales</taxon>
        <taxon>Brassicaceae</taxon>
        <taxon>Cardamineae</taxon>
        <taxon>Cardamine</taxon>
    </lineage>
</organism>
<name>A0ABD1C6P7_CARAN</name>
<dbReference type="AlphaFoldDB" id="A0ABD1C6P7"/>
<evidence type="ECO:0000313" key="4">
    <source>
        <dbReference type="Proteomes" id="UP001558713"/>
    </source>
</evidence>
<dbReference type="Pfam" id="PF14111">
    <property type="entry name" value="DUF4283"/>
    <property type="match status" value="1"/>
</dbReference>
<feature type="compositionally biased region" description="Low complexity" evidence="1">
    <location>
        <begin position="106"/>
        <end position="131"/>
    </location>
</feature>
<feature type="compositionally biased region" description="Basic and acidic residues" evidence="1">
    <location>
        <begin position="545"/>
        <end position="554"/>
    </location>
</feature>
<keyword evidence="4" id="KW-1185">Reference proteome</keyword>
<feature type="compositionally biased region" description="Low complexity" evidence="1">
    <location>
        <begin position="505"/>
        <end position="543"/>
    </location>
</feature>
<dbReference type="Proteomes" id="UP001558713">
    <property type="component" value="Unassembled WGS sequence"/>
</dbReference>
<dbReference type="InterPro" id="IPR025558">
    <property type="entry name" value="DUF4283"/>
</dbReference>
<comment type="caution">
    <text evidence="3">The sequence shown here is derived from an EMBL/GenBank/DDBJ whole genome shotgun (WGS) entry which is preliminary data.</text>
</comment>
<feature type="region of interest" description="Disordered" evidence="1">
    <location>
        <begin position="489"/>
        <end position="584"/>
    </location>
</feature>
<evidence type="ECO:0000313" key="3">
    <source>
        <dbReference type="EMBL" id="KAL1224881.1"/>
    </source>
</evidence>
<proteinExistence type="predicted"/>
<feature type="compositionally biased region" description="Low complexity" evidence="1">
    <location>
        <begin position="23"/>
        <end position="69"/>
    </location>
</feature>
<evidence type="ECO:0000259" key="2">
    <source>
        <dbReference type="Pfam" id="PF14111"/>
    </source>
</evidence>
<accession>A0ABD1C6P7</accession>
<gene>
    <name evidence="3" type="ORF">V5N11_016097</name>
</gene>
<feature type="region of interest" description="Disordered" evidence="1">
    <location>
        <begin position="106"/>
        <end position="140"/>
    </location>
</feature>
<protein>
    <recommendedName>
        <fullName evidence="2">DUF4283 domain-containing protein</fullName>
    </recommendedName>
</protein>
<feature type="domain" description="DUF4283" evidence="2">
    <location>
        <begin position="187"/>
        <end position="270"/>
    </location>
</feature>
<feature type="region of interest" description="Disordered" evidence="1">
    <location>
        <begin position="406"/>
        <end position="476"/>
    </location>
</feature>
<evidence type="ECO:0000256" key="1">
    <source>
        <dbReference type="SAM" id="MobiDB-lite"/>
    </source>
</evidence>
<dbReference type="EMBL" id="JBANAX010000045">
    <property type="protein sequence ID" value="KAL1224881.1"/>
    <property type="molecule type" value="Genomic_DNA"/>
</dbReference>
<dbReference type="PANTHER" id="PTHR31286:SF55">
    <property type="entry name" value="DUF4283 DOMAIN-CONTAINING PROTEIN"/>
    <property type="match status" value="1"/>
</dbReference>
<sequence>MGNQKKPPLRHPPPPTSSRFKFRPPASSAPARGAGTKLLPPKAIPPKIAISAPPDGDSASSSSVGPGKDVPVPDLSPQLTGSKLPVTEKLAEVTASTEALTSKPATATIATTWTPAPAPSSSAKEASAHPAVSESQTPVTPSQTKLKWVDLIKGPSAKMTKKGTPFLLDSGEKCVLIPNEVIQRNHRKWDCFIIGQFHRNLPSHGALHAIFNGIWSNKARDITVSKLGPRTVLIRIPNSASRIRVLSQGMWSIEGQTMFVADWSPGLNPELPELTEVPVWLEFREVPPHFFSEEGLEHIAGLVGDPVVCHPQTQSMTNLEVAKVLTIIDPTKDLPEAVNAQFGTGEISRIKVSCPWLPPICKHCHAMGHSIRRCPTAPIMCEGCNSTAHPPEMCPKLRTKTDLADKSLATPPSFERQKEKPFPKKGKRNTKAKPSVNPVKEQKRVKEQAPLIGDKSKGKGKAIETQWVSVSPKPKKGRNLVVDIGLEELKASSSKQKRAPPLKPPSKTSSTPAVSTSKSDSSQALSSESESDQEPSSSSSASSYEEEKATKETNHGFTKVLSKKEKQKLKKQTASFKGAHYYLK</sequence>